<dbReference type="InterPro" id="IPR052155">
    <property type="entry name" value="Biofilm_reg_signaling"/>
</dbReference>
<dbReference type="Gene3D" id="3.30.70.270">
    <property type="match status" value="1"/>
</dbReference>
<reference evidence="2 3" key="1">
    <citation type="journal article" date="2016" name="Int. J. Syst. Evol. Microbiol.">
        <title>Nocardioides albidus sp. nov., an actinobacterium isolated from garden soil.</title>
        <authorList>
            <person name="Singh H."/>
            <person name="Du J."/>
            <person name="Trinh H."/>
            <person name="Won K."/>
            <person name="Yang J.E."/>
            <person name="Yin C."/>
            <person name="Kook M."/>
            <person name="Yi T.H."/>
        </authorList>
    </citation>
    <scope>NUCLEOTIDE SEQUENCE [LARGE SCALE GENOMIC DNA]</scope>
    <source>
        <strain evidence="2 3">CCTCC AB 2015297</strain>
    </source>
</reference>
<evidence type="ECO:0000259" key="1">
    <source>
        <dbReference type="PROSITE" id="PS50887"/>
    </source>
</evidence>
<dbReference type="InterPro" id="IPR029016">
    <property type="entry name" value="GAF-like_dom_sf"/>
</dbReference>
<dbReference type="FunFam" id="3.30.70.270:FF:000001">
    <property type="entry name" value="Diguanylate cyclase domain protein"/>
    <property type="match status" value="1"/>
</dbReference>
<dbReference type="RefSeq" id="WP_139623747.1">
    <property type="nucleotide sequence ID" value="NZ_VDMP01000025.1"/>
</dbReference>
<sequence>MSDALLYDHAPCGYLTTSADGVVSRANATLLGWLGRGYDALVGTQFADHLRAGARVVWLTHHIPRLAATGRLDAVAVDVVRADGSLLPAIVTAVLSPDPPPAGGRPEVLITLIDASERQAYERELLLARQAAERARWRMRALQRVTEACATAETEDVLAHGVAAAVAAGLELAVARVWLDRDGALTAAAADSVVDGDATWADEAPSMDSFRAWRDGIPVLPEQTAGTRTSAAVPLGHGGETLGVLEVVVAETWRGTPADLEVLVMMGAVIGQALARARMHARMERMALYDDLTDLPNRALFLRTVEQAVARSRRASTRLTLLFVDLDGFKGVNDTYGHAAGDQVLQECAGRIRGAVRAADLVARLGGDEFVVLCEDCSPEIAEEIAQRVRDGVREPIVLADGIAEVGASVGITTAVPPHDEGIVDRLIADGDAAMYAEKAGRQRL</sequence>
<organism evidence="2 3">
    <name type="scientific">Nocardioides albidus</name>
    <dbReference type="NCBI Taxonomy" id="1517589"/>
    <lineage>
        <taxon>Bacteria</taxon>
        <taxon>Bacillati</taxon>
        <taxon>Actinomycetota</taxon>
        <taxon>Actinomycetes</taxon>
        <taxon>Propionibacteriales</taxon>
        <taxon>Nocardioidaceae</taxon>
        <taxon>Nocardioides</taxon>
    </lineage>
</organism>
<proteinExistence type="predicted"/>
<dbReference type="Gene3D" id="3.30.450.20">
    <property type="entry name" value="PAS domain"/>
    <property type="match status" value="1"/>
</dbReference>
<evidence type="ECO:0000313" key="3">
    <source>
        <dbReference type="Proteomes" id="UP000313231"/>
    </source>
</evidence>
<dbReference type="InterPro" id="IPR003018">
    <property type="entry name" value="GAF"/>
</dbReference>
<dbReference type="PANTHER" id="PTHR44757">
    <property type="entry name" value="DIGUANYLATE CYCLASE DGCP"/>
    <property type="match status" value="1"/>
</dbReference>
<dbReference type="NCBIfam" id="TIGR00254">
    <property type="entry name" value="GGDEF"/>
    <property type="match status" value="1"/>
</dbReference>
<dbReference type="EMBL" id="VDMP01000025">
    <property type="protein sequence ID" value="TNM38635.1"/>
    <property type="molecule type" value="Genomic_DNA"/>
</dbReference>
<dbReference type="InterPro" id="IPR000160">
    <property type="entry name" value="GGDEF_dom"/>
</dbReference>
<dbReference type="SUPFAM" id="SSF55785">
    <property type="entry name" value="PYP-like sensor domain (PAS domain)"/>
    <property type="match status" value="1"/>
</dbReference>
<dbReference type="CDD" id="cd01949">
    <property type="entry name" value="GGDEF"/>
    <property type="match status" value="1"/>
</dbReference>
<dbReference type="SUPFAM" id="SSF55781">
    <property type="entry name" value="GAF domain-like"/>
    <property type="match status" value="1"/>
</dbReference>
<comment type="caution">
    <text evidence="2">The sequence shown here is derived from an EMBL/GenBank/DDBJ whole genome shotgun (WGS) entry which is preliminary data.</text>
</comment>
<dbReference type="OrthoDB" id="23692at2"/>
<dbReference type="PROSITE" id="PS50887">
    <property type="entry name" value="GGDEF"/>
    <property type="match status" value="1"/>
</dbReference>
<dbReference type="Pfam" id="PF01590">
    <property type="entry name" value="GAF"/>
    <property type="match status" value="1"/>
</dbReference>
<dbReference type="InterPro" id="IPR035965">
    <property type="entry name" value="PAS-like_dom_sf"/>
</dbReference>
<dbReference type="Pfam" id="PF00990">
    <property type="entry name" value="GGDEF"/>
    <property type="match status" value="1"/>
</dbReference>
<dbReference type="Gene3D" id="3.30.450.40">
    <property type="match status" value="1"/>
</dbReference>
<dbReference type="InterPro" id="IPR043128">
    <property type="entry name" value="Rev_trsase/Diguanyl_cyclase"/>
</dbReference>
<evidence type="ECO:0000313" key="2">
    <source>
        <dbReference type="EMBL" id="TNM38635.1"/>
    </source>
</evidence>
<accession>A0A5C4VT34</accession>
<dbReference type="InterPro" id="IPR029787">
    <property type="entry name" value="Nucleotide_cyclase"/>
</dbReference>
<feature type="domain" description="GGDEF" evidence="1">
    <location>
        <begin position="317"/>
        <end position="445"/>
    </location>
</feature>
<gene>
    <name evidence="2" type="ORF">FHP29_15545</name>
</gene>
<name>A0A5C4VT34_9ACTN</name>
<protein>
    <submittedName>
        <fullName evidence="2">Diguanylate cyclase</fullName>
    </submittedName>
</protein>
<keyword evidence="3" id="KW-1185">Reference proteome</keyword>
<dbReference type="PANTHER" id="PTHR44757:SF2">
    <property type="entry name" value="BIOFILM ARCHITECTURE MAINTENANCE PROTEIN MBAA"/>
    <property type="match status" value="1"/>
</dbReference>
<dbReference type="Proteomes" id="UP000313231">
    <property type="component" value="Unassembled WGS sequence"/>
</dbReference>
<dbReference type="SUPFAM" id="SSF55073">
    <property type="entry name" value="Nucleotide cyclase"/>
    <property type="match status" value="1"/>
</dbReference>
<dbReference type="AlphaFoldDB" id="A0A5C4VT34"/>
<dbReference type="SMART" id="SM00267">
    <property type="entry name" value="GGDEF"/>
    <property type="match status" value="1"/>
</dbReference>